<feature type="transmembrane region" description="Helical" evidence="1">
    <location>
        <begin position="368"/>
        <end position="394"/>
    </location>
</feature>
<feature type="transmembrane region" description="Helical" evidence="1">
    <location>
        <begin position="339"/>
        <end position="356"/>
    </location>
</feature>
<evidence type="ECO:0000313" key="2">
    <source>
        <dbReference type="EMBL" id="GAJ28840.1"/>
    </source>
</evidence>
<feature type="transmembrane region" description="Helical" evidence="1">
    <location>
        <begin position="151"/>
        <end position="170"/>
    </location>
</feature>
<keyword evidence="1" id="KW-1133">Transmembrane helix</keyword>
<evidence type="ECO:0008006" key="4">
    <source>
        <dbReference type="Google" id="ProtNLM"/>
    </source>
</evidence>
<reference evidence="2 3" key="2">
    <citation type="journal article" date="2014" name="FEMS Microbiol. Lett.">
        <title>Draft genomic DNA sequence of the facultatively methylotrophic bacterium Acidomonas methanolica type strain MB58.</title>
        <authorList>
            <person name="Higashiura N."/>
            <person name="Hadano H."/>
            <person name="Hirakawa H."/>
            <person name="Matsutani M."/>
            <person name="Takabe S."/>
            <person name="Matsushita K."/>
            <person name="Azuma Y."/>
        </authorList>
    </citation>
    <scope>NUCLEOTIDE SEQUENCE [LARGE SCALE GENOMIC DNA]</scope>
    <source>
        <strain evidence="2 3">MB58</strain>
    </source>
</reference>
<keyword evidence="1" id="KW-0472">Membrane</keyword>
<feature type="transmembrane region" description="Helical" evidence="1">
    <location>
        <begin position="177"/>
        <end position="193"/>
    </location>
</feature>
<organism evidence="2 3">
    <name type="scientific">Acidomonas methanolica NBRC 104435</name>
    <dbReference type="NCBI Taxonomy" id="1231351"/>
    <lineage>
        <taxon>Bacteria</taxon>
        <taxon>Pseudomonadati</taxon>
        <taxon>Pseudomonadota</taxon>
        <taxon>Alphaproteobacteria</taxon>
        <taxon>Acetobacterales</taxon>
        <taxon>Acetobacteraceae</taxon>
        <taxon>Acidomonas</taxon>
    </lineage>
</organism>
<feature type="transmembrane region" description="Helical" evidence="1">
    <location>
        <begin position="306"/>
        <end position="327"/>
    </location>
</feature>
<feature type="transmembrane region" description="Helical" evidence="1">
    <location>
        <begin position="436"/>
        <end position="455"/>
    </location>
</feature>
<reference evidence="3" key="1">
    <citation type="journal article" date="2014" name="FEMS Microbiol. Lett.">
        <title>Draft Genomic DNA Sequence of the Facultatively Methylotrophic Bacterium Acidomonas methanolica type strain MB58.</title>
        <authorList>
            <person name="Higashiura N."/>
            <person name="Hadano H."/>
            <person name="Hirakawa H."/>
            <person name="Matsutani M."/>
            <person name="Takabe S."/>
            <person name="Matsushita K."/>
            <person name="Azuma Y."/>
        </authorList>
    </citation>
    <scope>NUCLEOTIDE SEQUENCE [LARGE SCALE GENOMIC DNA]</scope>
    <source>
        <strain evidence="3">MB58</strain>
    </source>
</reference>
<keyword evidence="3" id="KW-1185">Reference proteome</keyword>
<dbReference type="Pfam" id="PF09913">
    <property type="entry name" value="DUF2142"/>
    <property type="match status" value="1"/>
</dbReference>
<evidence type="ECO:0000313" key="3">
    <source>
        <dbReference type="Proteomes" id="UP000019760"/>
    </source>
</evidence>
<name>A0A023D4X5_ACIMT</name>
<feature type="transmembrane region" description="Helical" evidence="1">
    <location>
        <begin position="257"/>
        <end position="276"/>
    </location>
</feature>
<feature type="transmembrane region" description="Helical" evidence="1">
    <location>
        <begin position="229"/>
        <end position="251"/>
    </location>
</feature>
<dbReference type="InterPro" id="IPR018674">
    <property type="entry name" value="DUF2142_membrane"/>
</dbReference>
<keyword evidence="1" id="KW-0812">Transmembrane</keyword>
<evidence type="ECO:0000256" key="1">
    <source>
        <dbReference type="SAM" id="Phobius"/>
    </source>
</evidence>
<accession>A0A023D4X5</accession>
<feature type="transmembrane region" description="Helical" evidence="1">
    <location>
        <begin position="406"/>
        <end position="424"/>
    </location>
</feature>
<feature type="transmembrane region" description="Helical" evidence="1">
    <location>
        <begin position="21"/>
        <end position="40"/>
    </location>
</feature>
<dbReference type="EMBL" id="BAND01000038">
    <property type="protein sequence ID" value="GAJ28840.1"/>
    <property type="molecule type" value="Genomic_DNA"/>
</dbReference>
<dbReference type="Proteomes" id="UP000019760">
    <property type="component" value="Unassembled WGS sequence"/>
</dbReference>
<dbReference type="AlphaFoldDB" id="A0A023D4X5"/>
<sequence>MGRRSGHATARGLIADPLARLFLCFSIVFGASLLFTLPPMQMPDEMTHFFKADAIAEGSLVAHRFDAGNAGSDLPEPVSNFGWHYEFWDSSPPRSYGFHALTDGVTFPLTGKMVPTGYPNTAIYPPFFYLPEAACLVLARWGGLDALAGYYLARLANLLTASILAALAIALTPRGRLFMAMLLGLPMALALSVSCSQDAIQTACAALAAAALARAEASNDRRAMVASGLLLGVVVAAKPAYVPLAFLPLFLRGGMSVRLSATGLALAIVAICGLIFSRPAKVGFLISHHVDAHAQAMLVLHHPLRFAHALLLTLRVAGGLYARQFLGVLGRLNIGLPPGSYRVLAIFLCLGAALSLRPGRRVRNWRSVCLREGGLLACLVATGVLVFVALYLIWTPVGAAGIDGIQGRYFLPVAIMGALLLPHAPREDGRRRGPDSAVLAVFLLFSGVVTQWAIIRHFWQV</sequence>
<proteinExistence type="predicted"/>
<dbReference type="OrthoDB" id="2220917at2"/>
<comment type="caution">
    <text evidence="2">The sequence shown here is derived from an EMBL/GenBank/DDBJ whole genome shotgun (WGS) entry which is preliminary data.</text>
</comment>
<protein>
    <recommendedName>
        <fullName evidence="4">DUF2142 domain-containing protein</fullName>
    </recommendedName>
</protein>
<dbReference type="RefSeq" id="WP_042057859.1">
    <property type="nucleotide sequence ID" value="NZ_BAND01000038.1"/>
</dbReference>
<gene>
    <name evidence="2" type="ORF">Amme_038_089</name>
</gene>